<organism evidence="3 4">
    <name type="scientific">Streptosporangium album</name>
    <dbReference type="NCBI Taxonomy" id="47479"/>
    <lineage>
        <taxon>Bacteria</taxon>
        <taxon>Bacillati</taxon>
        <taxon>Actinomycetota</taxon>
        <taxon>Actinomycetes</taxon>
        <taxon>Streptosporangiales</taxon>
        <taxon>Streptosporangiaceae</taxon>
        <taxon>Streptosporangium</taxon>
    </lineage>
</organism>
<dbReference type="PANTHER" id="PTHR36933:SF1">
    <property type="entry name" value="SLL0788 PROTEIN"/>
    <property type="match status" value="1"/>
</dbReference>
<dbReference type="Gene3D" id="1.20.1260.10">
    <property type="match status" value="1"/>
</dbReference>
<dbReference type="Pfam" id="PF03713">
    <property type="entry name" value="DUF305"/>
    <property type="match status" value="1"/>
</dbReference>
<name>A0A7W7W7N0_9ACTN</name>
<feature type="domain" description="DUF305" evidence="2">
    <location>
        <begin position="50"/>
        <end position="194"/>
    </location>
</feature>
<feature type="signal peptide" evidence="1">
    <location>
        <begin position="1"/>
        <end position="21"/>
    </location>
</feature>
<evidence type="ECO:0000313" key="4">
    <source>
        <dbReference type="Proteomes" id="UP000534286"/>
    </source>
</evidence>
<protein>
    <submittedName>
        <fullName evidence="3">Uncharacterized protein (DUF305 family)</fullName>
    </submittedName>
</protein>
<dbReference type="PROSITE" id="PS51257">
    <property type="entry name" value="PROKAR_LIPOPROTEIN"/>
    <property type="match status" value="1"/>
</dbReference>
<dbReference type="InterPro" id="IPR012347">
    <property type="entry name" value="Ferritin-like"/>
</dbReference>
<dbReference type="Proteomes" id="UP000534286">
    <property type="component" value="Unassembled WGS sequence"/>
</dbReference>
<keyword evidence="4" id="KW-1185">Reference proteome</keyword>
<proteinExistence type="predicted"/>
<dbReference type="PANTHER" id="PTHR36933">
    <property type="entry name" value="SLL0788 PROTEIN"/>
    <property type="match status" value="1"/>
</dbReference>
<gene>
    <name evidence="3" type="ORF">FHR32_001221</name>
</gene>
<comment type="caution">
    <text evidence="3">The sequence shown here is derived from an EMBL/GenBank/DDBJ whole genome shotgun (WGS) entry which is preliminary data.</text>
</comment>
<feature type="chain" id="PRO_5031282619" evidence="1">
    <location>
        <begin position="22"/>
        <end position="196"/>
    </location>
</feature>
<sequence>MKRAFLVVLGVLLLAGCGAHSLQELHGGGHGAHGAVATGRVAGEDFSPADVMFLQMMAAHNGQGVELVRLAPGRPVRPEVRTLAAAIATTQEAEAASMTARLTGWGRPVTAEAGEHAAHGGMPGVSRAEIAAVADADPADFETTFLNMMIAQQDDAVQMARVETATGLNPEVKALAARIEASRAAQIKQMLALLGQ</sequence>
<evidence type="ECO:0000259" key="2">
    <source>
        <dbReference type="Pfam" id="PF03713"/>
    </source>
</evidence>
<dbReference type="RefSeq" id="WP_184753372.1">
    <property type="nucleotide sequence ID" value="NZ_BAABEK010000009.1"/>
</dbReference>
<dbReference type="AlphaFoldDB" id="A0A7W7W7N0"/>
<reference evidence="3 4" key="1">
    <citation type="submission" date="2020-08" db="EMBL/GenBank/DDBJ databases">
        <title>Sequencing the genomes of 1000 actinobacteria strains.</title>
        <authorList>
            <person name="Klenk H.-P."/>
        </authorList>
    </citation>
    <scope>NUCLEOTIDE SEQUENCE [LARGE SCALE GENOMIC DNA]</scope>
    <source>
        <strain evidence="3 4">DSM 43023</strain>
    </source>
</reference>
<dbReference type="InterPro" id="IPR005183">
    <property type="entry name" value="DUF305_CopM-like"/>
</dbReference>
<evidence type="ECO:0000313" key="3">
    <source>
        <dbReference type="EMBL" id="MBB4936916.1"/>
    </source>
</evidence>
<dbReference type="EMBL" id="JACHJU010000001">
    <property type="protein sequence ID" value="MBB4936916.1"/>
    <property type="molecule type" value="Genomic_DNA"/>
</dbReference>
<accession>A0A7W7W7N0</accession>
<evidence type="ECO:0000256" key="1">
    <source>
        <dbReference type="SAM" id="SignalP"/>
    </source>
</evidence>
<keyword evidence="1" id="KW-0732">Signal</keyword>